<dbReference type="EMBL" id="CP039339">
    <property type="protein sequence ID" value="QCX49175.1"/>
    <property type="molecule type" value="Genomic_DNA"/>
</dbReference>
<evidence type="ECO:0000313" key="11">
    <source>
        <dbReference type="Proteomes" id="UP000310553"/>
    </source>
</evidence>
<evidence type="ECO:0000256" key="4">
    <source>
        <dbReference type="ARBA" id="ARBA00022519"/>
    </source>
</evidence>
<protein>
    <submittedName>
        <fullName evidence="9">Putative branched-chain amino acid transport protein (ABC superfamily, ATP_bind)</fullName>
    </submittedName>
    <submittedName>
        <fullName evidence="10">Urea ABC transporter ATP-binding subunit UrtE</fullName>
    </submittedName>
</protein>
<evidence type="ECO:0000256" key="2">
    <source>
        <dbReference type="ARBA" id="ARBA00022448"/>
    </source>
</evidence>
<dbReference type="EMBL" id="LN899819">
    <property type="protein sequence ID" value="CUV11102.1"/>
    <property type="molecule type" value="Genomic_DNA"/>
</dbReference>
<sequence>MLQIQQLNQSYGGSHILRNVSFEVPAGKLTALLGRNGVGKTTLLKCLMGVLPAASGTIDWEGRAIQKLPAYERVSQGLAYVPQGREIFPRLTVEENLLIGAAARRAPSGVPDSIYALFPVLAQMKGRRGGDLSGGQQQQLAIGRALMSEPRLLILDEPTEGIQPSIIQEIGRTLRRLVDEFGMSVLLVEQYYDFARRIADRYVVMRRGEVIAQGDGADMDADGVRELVAV</sequence>
<keyword evidence="4" id="KW-0472">Membrane</keyword>
<dbReference type="SMART" id="SM00382">
    <property type="entry name" value="AAA"/>
    <property type="match status" value="1"/>
</dbReference>
<keyword evidence="6 10" id="KW-0067">ATP-binding</keyword>
<dbReference type="InterPro" id="IPR027417">
    <property type="entry name" value="P-loop_NTPase"/>
</dbReference>
<dbReference type="AlphaFoldDB" id="A0A0S4TM18"/>
<dbReference type="InterPro" id="IPR052156">
    <property type="entry name" value="BCAA_Transport_ATP-bd_LivF"/>
</dbReference>
<evidence type="ECO:0000259" key="8">
    <source>
        <dbReference type="PROSITE" id="PS50893"/>
    </source>
</evidence>
<keyword evidence="4" id="KW-0997">Cell inner membrane</keyword>
<keyword evidence="7" id="KW-0029">Amino-acid transport</keyword>
<dbReference type="InterPro" id="IPR017780">
    <property type="entry name" value="ABC_transptr_urea_ATP-bd_UrtE"/>
</dbReference>
<gene>
    <name evidence="10" type="primary">urtE</name>
    <name evidence="10" type="ORF">E7Z57_08720</name>
    <name evidence="9" type="ORF">RUN39_v1_50174</name>
</gene>
<evidence type="ECO:0000256" key="6">
    <source>
        <dbReference type="ARBA" id="ARBA00022840"/>
    </source>
</evidence>
<dbReference type="GO" id="GO:0015807">
    <property type="term" value="P:L-amino acid transport"/>
    <property type="evidence" value="ECO:0007669"/>
    <property type="project" value="TreeGrafter"/>
</dbReference>
<dbReference type="CDD" id="cd03224">
    <property type="entry name" value="ABC_TM1139_LivF_branched"/>
    <property type="match status" value="1"/>
</dbReference>
<reference evidence="10 11" key="2">
    <citation type="submission" date="2019-04" db="EMBL/GenBank/DDBJ databases">
        <title>Complete Genome of UW386 and Higher Quality Genome of UW700.</title>
        <authorList>
            <person name="Jacobs J."/>
            <person name="Perez A."/>
            <person name="Steidl O."/>
            <person name="Allen C."/>
        </authorList>
    </citation>
    <scope>NUCLEOTIDE SEQUENCE [LARGE SCALE GENOMIC DNA]</scope>
    <source>
        <strain evidence="10 11">UW386</strain>
    </source>
</reference>
<comment type="similarity">
    <text evidence="1">Belongs to the ABC transporter superfamily.</text>
</comment>
<dbReference type="PATRIC" id="fig|305.106.peg.4898"/>
<dbReference type="GO" id="GO:0015658">
    <property type="term" value="F:branched-chain amino acid transmembrane transporter activity"/>
    <property type="evidence" value="ECO:0007669"/>
    <property type="project" value="TreeGrafter"/>
</dbReference>
<dbReference type="InterPro" id="IPR003593">
    <property type="entry name" value="AAA+_ATPase"/>
</dbReference>
<keyword evidence="5" id="KW-0547">Nucleotide-binding</keyword>
<proteinExistence type="inferred from homology"/>
<dbReference type="Proteomes" id="UP000310553">
    <property type="component" value="Chromosome"/>
</dbReference>
<evidence type="ECO:0000256" key="5">
    <source>
        <dbReference type="ARBA" id="ARBA00022741"/>
    </source>
</evidence>
<dbReference type="PANTHER" id="PTHR43820">
    <property type="entry name" value="HIGH-AFFINITY BRANCHED-CHAIN AMINO ACID TRANSPORT ATP-BINDING PROTEIN LIVF"/>
    <property type="match status" value="1"/>
</dbReference>
<feature type="domain" description="ABC transporter" evidence="8">
    <location>
        <begin position="2"/>
        <end position="230"/>
    </location>
</feature>
<evidence type="ECO:0000313" key="9">
    <source>
        <dbReference type="EMBL" id="CUV11102.1"/>
    </source>
</evidence>
<dbReference type="Pfam" id="PF00005">
    <property type="entry name" value="ABC_tran"/>
    <property type="match status" value="1"/>
</dbReference>
<organism evidence="9">
    <name type="scientific">Ralstonia solanacearum</name>
    <name type="common">Pseudomonas solanacearum</name>
    <dbReference type="NCBI Taxonomy" id="305"/>
    <lineage>
        <taxon>Bacteria</taxon>
        <taxon>Pseudomonadati</taxon>
        <taxon>Pseudomonadota</taxon>
        <taxon>Betaproteobacteria</taxon>
        <taxon>Burkholderiales</taxon>
        <taxon>Burkholderiaceae</taxon>
        <taxon>Ralstonia</taxon>
        <taxon>Ralstonia solanacearum species complex</taxon>
    </lineage>
</organism>
<dbReference type="PANTHER" id="PTHR43820:SF5">
    <property type="entry name" value="HIGH-AFFINITY BRANCHED-CHAIN AMINO ACID TRANSPORT ATP-BINDING PROTEIN"/>
    <property type="match status" value="1"/>
</dbReference>
<dbReference type="NCBIfam" id="TIGR03410">
    <property type="entry name" value="urea_trans_UrtE"/>
    <property type="match status" value="1"/>
</dbReference>
<evidence type="ECO:0000256" key="1">
    <source>
        <dbReference type="ARBA" id="ARBA00005417"/>
    </source>
</evidence>
<dbReference type="Gene3D" id="3.40.50.300">
    <property type="entry name" value="P-loop containing nucleotide triphosphate hydrolases"/>
    <property type="match status" value="1"/>
</dbReference>
<dbReference type="PROSITE" id="PS50893">
    <property type="entry name" value="ABC_TRANSPORTER_2"/>
    <property type="match status" value="1"/>
</dbReference>
<dbReference type="GO" id="GO:0016887">
    <property type="term" value="F:ATP hydrolysis activity"/>
    <property type="evidence" value="ECO:0007669"/>
    <property type="project" value="InterPro"/>
</dbReference>
<reference evidence="9" key="1">
    <citation type="submission" date="2015-10" db="EMBL/GenBank/DDBJ databases">
        <authorList>
            <person name="Gilbert D.G."/>
        </authorList>
    </citation>
    <scope>NUCLEOTIDE SEQUENCE</scope>
    <source>
        <strain evidence="9">Phyl III-seqv23</strain>
    </source>
</reference>
<evidence type="ECO:0000256" key="3">
    <source>
        <dbReference type="ARBA" id="ARBA00022475"/>
    </source>
</evidence>
<evidence type="ECO:0000256" key="7">
    <source>
        <dbReference type="ARBA" id="ARBA00022970"/>
    </source>
</evidence>
<keyword evidence="2" id="KW-0813">Transport</keyword>
<name>A0A0S4TM18_RALSL</name>
<evidence type="ECO:0000313" key="10">
    <source>
        <dbReference type="EMBL" id="QCX49175.1"/>
    </source>
</evidence>
<dbReference type="GO" id="GO:0005524">
    <property type="term" value="F:ATP binding"/>
    <property type="evidence" value="ECO:0007669"/>
    <property type="project" value="UniProtKB-KW"/>
</dbReference>
<accession>A0A0S4TM18</accession>
<keyword evidence="3" id="KW-1003">Cell membrane</keyword>
<dbReference type="InterPro" id="IPR003439">
    <property type="entry name" value="ABC_transporter-like_ATP-bd"/>
</dbReference>
<dbReference type="SUPFAM" id="SSF52540">
    <property type="entry name" value="P-loop containing nucleoside triphosphate hydrolases"/>
    <property type="match status" value="1"/>
</dbReference>